<dbReference type="STRING" id="1705.CA21670_04875"/>
<protein>
    <recommendedName>
        <fullName evidence="2">YCII-related domain-containing protein</fullName>
    </recommendedName>
</protein>
<dbReference type="RefSeq" id="WP_066841113.1">
    <property type="nucleotide sequence ID" value="NZ_LSTQ01000026.1"/>
</dbReference>
<evidence type="ECO:0000259" key="2">
    <source>
        <dbReference type="Pfam" id="PF03795"/>
    </source>
</evidence>
<feature type="domain" description="YCII-related" evidence="2">
    <location>
        <begin position="1"/>
        <end position="88"/>
    </location>
</feature>
<gene>
    <name evidence="3" type="ORF">AYJ05_07760</name>
</gene>
<evidence type="ECO:0000313" key="4">
    <source>
        <dbReference type="Proteomes" id="UP000076947"/>
    </source>
</evidence>
<reference evidence="4" key="1">
    <citation type="submission" date="2016-02" db="EMBL/GenBank/DDBJ databases">
        <authorList>
            <person name="Kaur G."/>
            <person name="Nair G.R."/>
            <person name="Mayilraj S."/>
        </authorList>
    </citation>
    <scope>NUCLEOTIDE SEQUENCE [LARGE SCALE GENOMIC DNA]</scope>
    <source>
        <strain evidence="4">GA-15</strain>
    </source>
</reference>
<dbReference type="Gene3D" id="3.30.70.1060">
    <property type="entry name" value="Dimeric alpha+beta barrel"/>
    <property type="match status" value="1"/>
</dbReference>
<dbReference type="InterPro" id="IPR011008">
    <property type="entry name" value="Dimeric_a/b-barrel"/>
</dbReference>
<dbReference type="OrthoDB" id="8968203at2"/>
<dbReference type="SUPFAM" id="SSF54909">
    <property type="entry name" value="Dimeric alpha+beta barrel"/>
    <property type="match status" value="1"/>
</dbReference>
<dbReference type="AlphaFoldDB" id="A0A177I8N4"/>
<evidence type="ECO:0000313" key="3">
    <source>
        <dbReference type="EMBL" id="OAH25179.1"/>
    </source>
</evidence>
<organism evidence="3 4">
    <name type="scientific">Corynebacterium stationis</name>
    <dbReference type="NCBI Taxonomy" id="1705"/>
    <lineage>
        <taxon>Bacteria</taxon>
        <taxon>Bacillati</taxon>
        <taxon>Actinomycetota</taxon>
        <taxon>Actinomycetes</taxon>
        <taxon>Mycobacteriales</taxon>
        <taxon>Corynebacteriaceae</taxon>
        <taxon>Corynebacterium</taxon>
    </lineage>
</organism>
<sequence length="97" mass="11043">MKYFAVLYEYNANHPRLADVRPAHREFIEVLHSQEQILGSGPFTDSKRGALIIVKLAEGSTVEDAVTIMDGDPFWTEEIVHKREIREWGPATASFEI</sequence>
<name>A0A177I8N4_9CORY</name>
<evidence type="ECO:0000256" key="1">
    <source>
        <dbReference type="ARBA" id="ARBA00007689"/>
    </source>
</evidence>
<comment type="caution">
    <text evidence="3">The sequence shown here is derived from an EMBL/GenBank/DDBJ whole genome shotgun (WGS) entry which is preliminary data.</text>
</comment>
<dbReference type="EMBL" id="LSTQ01000026">
    <property type="protein sequence ID" value="OAH25179.1"/>
    <property type="molecule type" value="Genomic_DNA"/>
</dbReference>
<accession>A0A177I8N4</accession>
<dbReference type="Pfam" id="PF03795">
    <property type="entry name" value="YCII"/>
    <property type="match status" value="1"/>
</dbReference>
<proteinExistence type="inferred from homology"/>
<dbReference type="Proteomes" id="UP000076947">
    <property type="component" value="Unassembled WGS sequence"/>
</dbReference>
<comment type="similarity">
    <text evidence="1">Belongs to the YciI family.</text>
</comment>
<dbReference type="InterPro" id="IPR005545">
    <property type="entry name" value="YCII"/>
</dbReference>
<keyword evidence="4" id="KW-1185">Reference proteome</keyword>